<dbReference type="SUPFAM" id="SSF57959">
    <property type="entry name" value="Leucine zipper domain"/>
    <property type="match status" value="1"/>
</dbReference>
<feature type="domain" description="BZIP" evidence="3">
    <location>
        <begin position="43"/>
        <end position="106"/>
    </location>
</feature>
<feature type="coiled-coil region" evidence="1">
    <location>
        <begin position="61"/>
        <end position="109"/>
    </location>
</feature>
<accession>A0A7S0ECL5</accession>
<gene>
    <name evidence="4" type="ORF">HPHI1048_LOCUS7248</name>
</gene>
<evidence type="ECO:0000259" key="3">
    <source>
        <dbReference type="PROSITE" id="PS50217"/>
    </source>
</evidence>
<dbReference type="Pfam" id="PF00170">
    <property type="entry name" value="bZIP_1"/>
    <property type="match status" value="1"/>
</dbReference>
<sequence>MRRPCQPHAVLEQELNILLQTQQRVEESTAAVIRGCELDMAKEIKTRVRTIKNRLAAKKSRDQARTYVQKLEANLATLASQNEAMAQRLALMESENENLRNENESLKKKAGYEATDATPDFLRSLVKGGDNVSAVHCGGAQPIHLAALFGAPAVAAPPAVDDHAEHQAPSESVISMQIKERFGLTASSESDKKTAEMEEAAEHGTTLEEWRKEKRRRQNREAQRRHRERQLCQQSRDLSNRCQLDGFQGSSSWMGMPFSVDAAHAPAPAPVDWSVQQHVPQPQAIMQQSSFAGVQHHEVHQEHQPMSNFVDPLMAPQLNTSMFDVNSFPVSLSRSSSLGNLTLSRQSSLGNMAKEVDEMWQGNLPFDEVKL</sequence>
<dbReference type="InterPro" id="IPR046347">
    <property type="entry name" value="bZIP_sf"/>
</dbReference>
<evidence type="ECO:0000256" key="1">
    <source>
        <dbReference type="SAM" id="Coils"/>
    </source>
</evidence>
<reference evidence="4" key="1">
    <citation type="submission" date="2021-01" db="EMBL/GenBank/DDBJ databases">
        <authorList>
            <person name="Corre E."/>
            <person name="Pelletier E."/>
            <person name="Niang G."/>
            <person name="Scheremetjew M."/>
            <person name="Finn R."/>
            <person name="Kale V."/>
            <person name="Holt S."/>
            <person name="Cochrane G."/>
            <person name="Meng A."/>
            <person name="Brown T."/>
            <person name="Cohen L."/>
        </authorList>
    </citation>
    <scope>NUCLEOTIDE SEQUENCE</scope>
    <source>
        <strain evidence="4">CCMP325</strain>
    </source>
</reference>
<evidence type="ECO:0000256" key="2">
    <source>
        <dbReference type="SAM" id="MobiDB-lite"/>
    </source>
</evidence>
<name>A0A7S0ECL5_9CRYP</name>
<dbReference type="Gene3D" id="1.20.5.170">
    <property type="match status" value="1"/>
</dbReference>
<protein>
    <recommendedName>
        <fullName evidence="3">BZIP domain-containing protein</fullName>
    </recommendedName>
</protein>
<feature type="compositionally biased region" description="Basic and acidic residues" evidence="2">
    <location>
        <begin position="189"/>
        <end position="212"/>
    </location>
</feature>
<dbReference type="AlphaFoldDB" id="A0A7S0ECL5"/>
<organism evidence="4">
    <name type="scientific">Hanusia phi</name>
    <dbReference type="NCBI Taxonomy" id="3032"/>
    <lineage>
        <taxon>Eukaryota</taxon>
        <taxon>Cryptophyceae</taxon>
        <taxon>Pyrenomonadales</taxon>
        <taxon>Geminigeraceae</taxon>
        <taxon>Hanusia</taxon>
    </lineage>
</organism>
<feature type="compositionally biased region" description="Basic residues" evidence="2">
    <location>
        <begin position="213"/>
        <end position="228"/>
    </location>
</feature>
<feature type="region of interest" description="Disordered" evidence="2">
    <location>
        <begin position="184"/>
        <end position="232"/>
    </location>
</feature>
<dbReference type="InterPro" id="IPR004827">
    <property type="entry name" value="bZIP"/>
</dbReference>
<dbReference type="PROSITE" id="PS50217">
    <property type="entry name" value="BZIP"/>
    <property type="match status" value="1"/>
</dbReference>
<keyword evidence="1" id="KW-0175">Coiled coil</keyword>
<evidence type="ECO:0000313" key="4">
    <source>
        <dbReference type="EMBL" id="CAD8478153.1"/>
    </source>
</evidence>
<dbReference type="PROSITE" id="PS00036">
    <property type="entry name" value="BZIP_BASIC"/>
    <property type="match status" value="1"/>
</dbReference>
<proteinExistence type="predicted"/>
<dbReference type="EMBL" id="HBEO01010362">
    <property type="protein sequence ID" value="CAD8478153.1"/>
    <property type="molecule type" value="Transcribed_RNA"/>
</dbReference>
<dbReference type="CDD" id="cd14688">
    <property type="entry name" value="bZIP_YAP"/>
    <property type="match status" value="1"/>
</dbReference>
<dbReference type="SMART" id="SM00338">
    <property type="entry name" value="BRLZ"/>
    <property type="match status" value="1"/>
</dbReference>
<dbReference type="GO" id="GO:0003700">
    <property type="term" value="F:DNA-binding transcription factor activity"/>
    <property type="evidence" value="ECO:0007669"/>
    <property type="project" value="InterPro"/>
</dbReference>